<feature type="signal peptide" evidence="1">
    <location>
        <begin position="1"/>
        <end position="19"/>
    </location>
</feature>
<dbReference type="Pfam" id="PF11138">
    <property type="entry name" value="DUF2911"/>
    <property type="match status" value="1"/>
</dbReference>
<dbReference type="EMBL" id="MBUA01000029">
    <property type="protein sequence ID" value="MBC6492732.1"/>
    <property type="molecule type" value="Genomic_DNA"/>
</dbReference>
<proteinExistence type="predicted"/>
<dbReference type="RefSeq" id="WP_187258051.1">
    <property type="nucleotide sequence ID" value="NZ_JBHULF010000019.1"/>
</dbReference>
<gene>
    <name evidence="2" type="ORF">BC349_16870</name>
</gene>
<reference evidence="2 3" key="1">
    <citation type="submission" date="2016-07" db="EMBL/GenBank/DDBJ databases">
        <title>Genome analysis of Flavihumibacter stibioxidans YS-17.</title>
        <authorList>
            <person name="Shi K."/>
            <person name="Han Y."/>
            <person name="Wang G."/>
        </authorList>
    </citation>
    <scope>NUCLEOTIDE SEQUENCE [LARGE SCALE GENOMIC DNA]</scope>
    <source>
        <strain evidence="2 3">YS-17</strain>
    </source>
</reference>
<organism evidence="2 3">
    <name type="scientific">Flavihumibacter stibioxidans</name>
    <dbReference type="NCBI Taxonomy" id="1834163"/>
    <lineage>
        <taxon>Bacteria</taxon>
        <taxon>Pseudomonadati</taxon>
        <taxon>Bacteroidota</taxon>
        <taxon>Chitinophagia</taxon>
        <taxon>Chitinophagales</taxon>
        <taxon>Chitinophagaceae</taxon>
        <taxon>Flavihumibacter</taxon>
    </lineage>
</organism>
<evidence type="ECO:0000313" key="2">
    <source>
        <dbReference type="EMBL" id="MBC6492732.1"/>
    </source>
</evidence>
<dbReference type="InterPro" id="IPR021314">
    <property type="entry name" value="DUF2911"/>
</dbReference>
<evidence type="ECO:0000256" key="1">
    <source>
        <dbReference type="SAM" id="SignalP"/>
    </source>
</evidence>
<evidence type="ECO:0008006" key="4">
    <source>
        <dbReference type="Google" id="ProtNLM"/>
    </source>
</evidence>
<keyword evidence="1" id="KW-0732">Signal</keyword>
<evidence type="ECO:0000313" key="3">
    <source>
        <dbReference type="Proteomes" id="UP000765802"/>
    </source>
</evidence>
<dbReference type="Proteomes" id="UP000765802">
    <property type="component" value="Unassembled WGS sequence"/>
</dbReference>
<accession>A0ABR7MCG6</accession>
<keyword evidence="3" id="KW-1185">Reference proteome</keyword>
<protein>
    <recommendedName>
        <fullName evidence="4">Asparagine synthetase B</fullName>
    </recommendedName>
</protein>
<name>A0ABR7MCG6_9BACT</name>
<comment type="caution">
    <text evidence="2">The sequence shown here is derived from an EMBL/GenBank/DDBJ whole genome shotgun (WGS) entry which is preliminary data.</text>
</comment>
<feature type="chain" id="PRO_5045989743" description="Asparagine synthetase B" evidence="1">
    <location>
        <begin position="20"/>
        <end position="187"/>
    </location>
</feature>
<sequence length="187" mass="21438">MKKLVLIAFFGICSLVGSAQVRFPQVDKSPMDMSYYPANYPILKIQDKVKEPLMARVVYSRPLKNGRRVFGELVEYGSIWRLGANEATEIELFRDAKIGNSRVKKGRYSLFAIPSQDKWTIILNKDTDVWGAFLYDAKKDVARTDVAVSRNTEPLEAFSMFFESNNGNIYLMIGWDQETVRLPISFF</sequence>